<accession>A0A8S1XR71</accession>
<dbReference type="AlphaFoldDB" id="A0A8S1XR71"/>
<evidence type="ECO:0000256" key="1">
    <source>
        <dbReference type="SAM" id="MobiDB-lite"/>
    </source>
</evidence>
<dbReference type="EMBL" id="CAJJDP010000130">
    <property type="protein sequence ID" value="CAD8203649.1"/>
    <property type="molecule type" value="Genomic_DNA"/>
</dbReference>
<feature type="compositionally biased region" description="Polar residues" evidence="1">
    <location>
        <begin position="92"/>
        <end position="101"/>
    </location>
</feature>
<organism evidence="2 3">
    <name type="scientific">Paramecium octaurelia</name>
    <dbReference type="NCBI Taxonomy" id="43137"/>
    <lineage>
        <taxon>Eukaryota</taxon>
        <taxon>Sar</taxon>
        <taxon>Alveolata</taxon>
        <taxon>Ciliophora</taxon>
        <taxon>Intramacronucleata</taxon>
        <taxon>Oligohymenophorea</taxon>
        <taxon>Peniculida</taxon>
        <taxon>Parameciidae</taxon>
        <taxon>Paramecium</taxon>
    </lineage>
</organism>
<feature type="region of interest" description="Disordered" evidence="1">
    <location>
        <begin position="80"/>
        <end position="101"/>
    </location>
</feature>
<reference evidence="2" key="1">
    <citation type="submission" date="2021-01" db="EMBL/GenBank/DDBJ databases">
        <authorList>
            <consortium name="Genoscope - CEA"/>
            <person name="William W."/>
        </authorList>
    </citation>
    <scope>NUCLEOTIDE SEQUENCE</scope>
</reference>
<comment type="caution">
    <text evidence="2">The sequence shown here is derived from an EMBL/GenBank/DDBJ whole genome shotgun (WGS) entry which is preliminary data.</text>
</comment>
<gene>
    <name evidence="2" type="ORF">POCTA_138.1.T1300136</name>
</gene>
<dbReference type="OrthoDB" id="311771at2759"/>
<protein>
    <submittedName>
        <fullName evidence="2">Uncharacterized protein</fullName>
    </submittedName>
</protein>
<dbReference type="Proteomes" id="UP000683925">
    <property type="component" value="Unassembled WGS sequence"/>
</dbReference>
<keyword evidence="3" id="KW-1185">Reference proteome</keyword>
<proteinExistence type="predicted"/>
<sequence>MSFSTSSISNSTLSSQTSFQYIQTFSDEELELEAEKEIFAQMFEAHYNTTSMIIQTVQESVVFKKTKKLRILKRKLRKLMRDQQRRQREAESQGQEGSFSGTTRLNQFKYYPYYEGQYFGDEENKHEDIENSVQQPIPEPIINPDISIMSMSSTQHSTSLTNLNNEIDVEIQQNTNLNQNNNKNQINNANNQNEGIVKQAIKQYDPNELHQRLQHQQQ</sequence>
<evidence type="ECO:0000313" key="3">
    <source>
        <dbReference type="Proteomes" id="UP000683925"/>
    </source>
</evidence>
<dbReference type="OMA" id="IFAQMFE"/>
<evidence type="ECO:0000313" key="2">
    <source>
        <dbReference type="EMBL" id="CAD8203649.1"/>
    </source>
</evidence>
<feature type="compositionally biased region" description="Basic and acidic residues" evidence="1">
    <location>
        <begin position="80"/>
        <end position="91"/>
    </location>
</feature>
<name>A0A8S1XR71_PAROT</name>